<evidence type="ECO:0000313" key="2">
    <source>
        <dbReference type="Proteomes" id="UP000647416"/>
    </source>
</evidence>
<evidence type="ECO:0000313" key="1">
    <source>
        <dbReference type="EMBL" id="MBC8596921.1"/>
    </source>
</evidence>
<comment type="caution">
    <text evidence="1">The sequence shown here is derived from an EMBL/GenBank/DDBJ whole genome shotgun (WGS) entry which is preliminary data.</text>
</comment>
<name>A0A926F8Y3_9FIRM</name>
<dbReference type="AlphaFoldDB" id="A0A926F8Y3"/>
<dbReference type="RefSeq" id="WP_262432297.1">
    <property type="nucleotide sequence ID" value="NZ_JACRTE010000010.1"/>
</dbReference>
<proteinExistence type="predicted"/>
<accession>A0A926F8Y3</accession>
<dbReference type="Pfam" id="PF21983">
    <property type="entry name" value="NikA-like"/>
    <property type="match status" value="1"/>
</dbReference>
<dbReference type="EMBL" id="JACRTE010000010">
    <property type="protein sequence ID" value="MBC8596921.1"/>
    <property type="molecule type" value="Genomic_DNA"/>
</dbReference>
<sequence>MRHRNNVISIRASDVEYNVIKNLAGDAKETVTDYIIKCAMQKKINVIDVKPLITEVKRIGGNINRLTLLANMGKINSVYLQDVSAELKNIYDELQKICKRCS</sequence>
<keyword evidence="2" id="KW-1185">Reference proteome</keyword>
<organism evidence="1 2">
    <name type="scientific">Qingrenia yutianensis</name>
    <dbReference type="NCBI Taxonomy" id="2763676"/>
    <lineage>
        <taxon>Bacteria</taxon>
        <taxon>Bacillati</taxon>
        <taxon>Bacillota</taxon>
        <taxon>Clostridia</taxon>
        <taxon>Eubacteriales</taxon>
        <taxon>Oscillospiraceae</taxon>
        <taxon>Qingrenia</taxon>
    </lineage>
</organism>
<protein>
    <submittedName>
        <fullName evidence="1">Plasmid mobilization relaxosome protein MobC</fullName>
    </submittedName>
</protein>
<reference evidence="1" key="1">
    <citation type="submission" date="2020-08" db="EMBL/GenBank/DDBJ databases">
        <title>Genome public.</title>
        <authorList>
            <person name="Liu C."/>
            <person name="Sun Q."/>
        </authorList>
    </citation>
    <scope>NUCLEOTIDE SEQUENCE</scope>
    <source>
        <strain evidence="1">NSJ-50</strain>
    </source>
</reference>
<gene>
    <name evidence="1" type="primary">mobC</name>
    <name evidence="1" type="ORF">H8706_08580</name>
</gene>
<dbReference type="Proteomes" id="UP000647416">
    <property type="component" value="Unassembled WGS sequence"/>
</dbReference>
<dbReference type="InterPro" id="IPR053842">
    <property type="entry name" value="NikA-like"/>
</dbReference>